<gene>
    <name evidence="1" type="ORF">EF294_14120</name>
</gene>
<evidence type="ECO:0000313" key="2">
    <source>
        <dbReference type="Proteomes" id="UP000267536"/>
    </source>
</evidence>
<keyword evidence="2" id="KW-1185">Reference proteome</keyword>
<organism evidence="1 2">
    <name type="scientific">Gordonia oryzae</name>
    <dbReference type="NCBI Taxonomy" id="2487349"/>
    <lineage>
        <taxon>Bacteria</taxon>
        <taxon>Bacillati</taxon>
        <taxon>Actinomycetota</taxon>
        <taxon>Actinomycetes</taxon>
        <taxon>Mycobacteriales</taxon>
        <taxon>Gordoniaceae</taxon>
        <taxon>Gordonia</taxon>
    </lineage>
</organism>
<dbReference type="AlphaFoldDB" id="A0A3N4GII4"/>
<evidence type="ECO:0000313" key="1">
    <source>
        <dbReference type="EMBL" id="RPA58971.1"/>
    </source>
</evidence>
<name>A0A3N4GII4_9ACTN</name>
<sequence>MTSTAMQTLADLTEKSGLGVLDHLDTALPVPVTTGLQAQGDLLVVPWRMVAPEMHTVRWSASSASVPRAGIELLRSAGGGNPHTLLADGACTWTQPHFVDDVILTLGVIDASSVAYLLHPEHGASGIAPGRYVIRRQREAAEELYGLSWFGRSGRVGGSRLVAD</sequence>
<proteinExistence type="predicted"/>
<reference evidence="1 2" key="1">
    <citation type="submission" date="2018-11" db="EMBL/GenBank/DDBJ databases">
        <title>Draft genome sequence of Gordonia sp. RS15-1S isolated from rice stems.</title>
        <authorList>
            <person name="Muangham S."/>
        </authorList>
    </citation>
    <scope>NUCLEOTIDE SEQUENCE [LARGE SCALE GENOMIC DNA]</scope>
    <source>
        <strain evidence="1 2">RS15-1S</strain>
    </source>
</reference>
<dbReference type="Proteomes" id="UP000267536">
    <property type="component" value="Unassembled WGS sequence"/>
</dbReference>
<comment type="caution">
    <text evidence="1">The sequence shown here is derived from an EMBL/GenBank/DDBJ whole genome shotgun (WGS) entry which is preliminary data.</text>
</comment>
<dbReference type="EMBL" id="RKMH01000010">
    <property type="protein sequence ID" value="RPA58971.1"/>
    <property type="molecule type" value="Genomic_DNA"/>
</dbReference>
<accession>A0A3N4GII4</accession>
<dbReference type="RefSeq" id="WP_123931099.1">
    <property type="nucleotide sequence ID" value="NZ_JBPSDP010000010.1"/>
</dbReference>
<dbReference type="OrthoDB" id="3377664at2"/>
<protein>
    <submittedName>
        <fullName evidence="1">Uncharacterized protein</fullName>
    </submittedName>
</protein>